<feature type="region of interest" description="Disordered" evidence="1">
    <location>
        <begin position="1"/>
        <end position="29"/>
    </location>
</feature>
<accession>H5TUW1</accession>
<evidence type="ECO:0000313" key="3">
    <source>
        <dbReference type="Proteomes" id="UP000005845"/>
    </source>
</evidence>
<evidence type="ECO:0000313" key="2">
    <source>
        <dbReference type="EMBL" id="GAB37269.1"/>
    </source>
</evidence>
<name>H5TUW1_9ACTN</name>
<evidence type="ECO:0000256" key="1">
    <source>
        <dbReference type="SAM" id="MobiDB-lite"/>
    </source>
</evidence>
<gene>
    <name evidence="2" type="ORF">GOSPT_005_00070</name>
</gene>
<sequence>MESDDAVGIVGNDRTQMHHTAVGREDVGDPVSGVVPRTARALALCVIIPVTGLYG</sequence>
<organism evidence="2 3">
    <name type="scientific">Gordonia sputi NBRC 100414</name>
    <dbReference type="NCBI Taxonomy" id="1089453"/>
    <lineage>
        <taxon>Bacteria</taxon>
        <taxon>Bacillati</taxon>
        <taxon>Actinomycetota</taxon>
        <taxon>Actinomycetes</taxon>
        <taxon>Mycobacteriales</taxon>
        <taxon>Gordoniaceae</taxon>
        <taxon>Gordonia</taxon>
    </lineage>
</organism>
<dbReference type="EMBL" id="BAFC01000005">
    <property type="protein sequence ID" value="GAB37269.1"/>
    <property type="molecule type" value="Genomic_DNA"/>
</dbReference>
<comment type="caution">
    <text evidence="2">The sequence shown here is derived from an EMBL/GenBank/DDBJ whole genome shotgun (WGS) entry which is preliminary data.</text>
</comment>
<protein>
    <submittedName>
        <fullName evidence="2">Uncharacterized protein</fullName>
    </submittedName>
</protein>
<keyword evidence="3" id="KW-1185">Reference proteome</keyword>
<dbReference type="AlphaFoldDB" id="H5TUW1"/>
<proteinExistence type="predicted"/>
<reference evidence="2 3" key="1">
    <citation type="submission" date="2012-02" db="EMBL/GenBank/DDBJ databases">
        <title>Whole genome shotgun sequence of Gordonia sputi NBRC 100414.</title>
        <authorList>
            <person name="Yoshida I."/>
            <person name="Hosoyama A."/>
            <person name="Tsuchikane K."/>
            <person name="Katsumata H."/>
            <person name="Yamazaki S."/>
            <person name="Fujita N."/>
        </authorList>
    </citation>
    <scope>NUCLEOTIDE SEQUENCE [LARGE SCALE GENOMIC DNA]</scope>
    <source>
        <strain evidence="2 3">NBRC 100414</strain>
    </source>
</reference>
<dbReference type="Proteomes" id="UP000005845">
    <property type="component" value="Unassembled WGS sequence"/>
</dbReference>